<organism evidence="4 5">
    <name type="scientific">Periconia macrospinosa</name>
    <dbReference type="NCBI Taxonomy" id="97972"/>
    <lineage>
        <taxon>Eukaryota</taxon>
        <taxon>Fungi</taxon>
        <taxon>Dikarya</taxon>
        <taxon>Ascomycota</taxon>
        <taxon>Pezizomycotina</taxon>
        <taxon>Dothideomycetes</taxon>
        <taxon>Pleosporomycetidae</taxon>
        <taxon>Pleosporales</taxon>
        <taxon>Massarineae</taxon>
        <taxon>Periconiaceae</taxon>
        <taxon>Periconia</taxon>
    </lineage>
</organism>
<dbReference type="Pfam" id="PF00172">
    <property type="entry name" value="Zn_clus"/>
    <property type="match status" value="1"/>
</dbReference>
<dbReference type="OrthoDB" id="416217at2759"/>
<feature type="domain" description="Zn(2)-C6 fungal-type" evidence="3">
    <location>
        <begin position="26"/>
        <end position="56"/>
    </location>
</feature>
<sequence>MPRPSAGSGTDDKSKQRRAHRKSRYGCKTCKKRRIKCDERKPECANCVARQIRCDYLPAASPNFTKTVDDTRTKIHGGATSTSGSLDITDLELMYHWTTSTCNTLVATSAGTLFWKHDVTETGLAHTYVLHLILAIAALHLAHSRPAQREEYSSKANDHYSVALPLLTKELSTLSEDNCDAVILAERMLNFITWGRGPQPGEFLAFGNGGRSEWLTLFRGIRTTAEALEDRFVASKMVAPSISRKGKPLALDPPFEYKQALAELRDYITHNSSPSLLSDNIESYDILSNCYHNRYEGIDCEYHMAFAWLYKMKEDFINAMQRHESIPLVIYAHFVVLMGDLERFWYMKGWTSHVMGGIWEVMREEDRIYIRWPCSVLGWIPPS</sequence>
<dbReference type="SMART" id="SM00066">
    <property type="entry name" value="GAL4"/>
    <property type="match status" value="1"/>
</dbReference>
<dbReference type="Pfam" id="PF11951">
    <property type="entry name" value="Fungal_trans_2"/>
    <property type="match status" value="1"/>
</dbReference>
<reference evidence="4 5" key="1">
    <citation type="journal article" date="2018" name="Sci. Rep.">
        <title>Comparative genomics provides insights into the lifestyle and reveals functional heterogeneity of dark septate endophytic fungi.</title>
        <authorList>
            <person name="Knapp D.G."/>
            <person name="Nemeth J.B."/>
            <person name="Barry K."/>
            <person name="Hainaut M."/>
            <person name="Henrissat B."/>
            <person name="Johnson J."/>
            <person name="Kuo A."/>
            <person name="Lim J.H.P."/>
            <person name="Lipzen A."/>
            <person name="Nolan M."/>
            <person name="Ohm R.A."/>
            <person name="Tamas L."/>
            <person name="Grigoriev I.V."/>
            <person name="Spatafora J.W."/>
            <person name="Nagy L.G."/>
            <person name="Kovacs G.M."/>
        </authorList>
    </citation>
    <scope>NUCLEOTIDE SEQUENCE [LARGE SCALE GENOMIC DNA]</scope>
    <source>
        <strain evidence="4 5">DSE2036</strain>
    </source>
</reference>
<dbReference type="PANTHER" id="PTHR47657">
    <property type="entry name" value="STEROL REGULATORY ELEMENT-BINDING PROTEIN ECM22"/>
    <property type="match status" value="1"/>
</dbReference>
<dbReference type="SUPFAM" id="SSF57701">
    <property type="entry name" value="Zn2/Cys6 DNA-binding domain"/>
    <property type="match status" value="1"/>
</dbReference>
<gene>
    <name evidence="4" type="ORF">DM02DRAFT_703444</name>
</gene>
<proteinExistence type="predicted"/>
<dbReference type="PANTHER" id="PTHR47657:SF13">
    <property type="entry name" value="ZN(2)-C6 FUNGAL-TYPE DOMAIN-CONTAINING PROTEIN-RELATED"/>
    <property type="match status" value="1"/>
</dbReference>
<dbReference type="InterPro" id="IPR052400">
    <property type="entry name" value="Zn2-C6_fungal_TF"/>
</dbReference>
<dbReference type="PRINTS" id="PR00755">
    <property type="entry name" value="AFLATOXINBRP"/>
</dbReference>
<keyword evidence="5" id="KW-1185">Reference proteome</keyword>
<protein>
    <recommendedName>
        <fullName evidence="3">Zn(2)-C6 fungal-type domain-containing protein</fullName>
    </recommendedName>
</protein>
<evidence type="ECO:0000313" key="5">
    <source>
        <dbReference type="Proteomes" id="UP000244855"/>
    </source>
</evidence>
<dbReference type="Gene3D" id="4.10.240.10">
    <property type="entry name" value="Zn(2)-C6 fungal-type DNA-binding domain"/>
    <property type="match status" value="1"/>
</dbReference>
<dbReference type="EMBL" id="KZ805304">
    <property type="protein sequence ID" value="PVI07444.1"/>
    <property type="molecule type" value="Genomic_DNA"/>
</dbReference>
<dbReference type="AlphaFoldDB" id="A0A2V1ECP1"/>
<feature type="region of interest" description="Disordered" evidence="2">
    <location>
        <begin position="1"/>
        <end position="22"/>
    </location>
</feature>
<dbReference type="PROSITE" id="PS00463">
    <property type="entry name" value="ZN2_CY6_FUNGAL_1"/>
    <property type="match status" value="1"/>
</dbReference>
<dbReference type="InterPro" id="IPR021858">
    <property type="entry name" value="Fun_TF"/>
</dbReference>
<dbReference type="CDD" id="cd00067">
    <property type="entry name" value="GAL4"/>
    <property type="match status" value="1"/>
</dbReference>
<dbReference type="GO" id="GO:0008270">
    <property type="term" value="F:zinc ion binding"/>
    <property type="evidence" value="ECO:0007669"/>
    <property type="project" value="InterPro"/>
</dbReference>
<dbReference type="STRING" id="97972.A0A2V1ECP1"/>
<accession>A0A2V1ECP1</accession>
<dbReference type="PROSITE" id="PS50048">
    <property type="entry name" value="ZN2_CY6_FUNGAL_2"/>
    <property type="match status" value="1"/>
</dbReference>
<dbReference type="InterPro" id="IPR036864">
    <property type="entry name" value="Zn2-C6_fun-type_DNA-bd_sf"/>
</dbReference>
<dbReference type="GO" id="GO:0000981">
    <property type="term" value="F:DNA-binding transcription factor activity, RNA polymerase II-specific"/>
    <property type="evidence" value="ECO:0007669"/>
    <property type="project" value="InterPro"/>
</dbReference>
<name>A0A2V1ECP1_9PLEO</name>
<evidence type="ECO:0000256" key="2">
    <source>
        <dbReference type="SAM" id="MobiDB-lite"/>
    </source>
</evidence>
<dbReference type="InterPro" id="IPR001138">
    <property type="entry name" value="Zn2Cys6_DnaBD"/>
</dbReference>
<evidence type="ECO:0000313" key="4">
    <source>
        <dbReference type="EMBL" id="PVI07444.1"/>
    </source>
</evidence>
<evidence type="ECO:0000256" key="1">
    <source>
        <dbReference type="ARBA" id="ARBA00023242"/>
    </source>
</evidence>
<keyword evidence="1" id="KW-0539">Nucleus</keyword>
<evidence type="ECO:0000259" key="3">
    <source>
        <dbReference type="PROSITE" id="PS50048"/>
    </source>
</evidence>
<dbReference type="Proteomes" id="UP000244855">
    <property type="component" value="Unassembled WGS sequence"/>
</dbReference>